<name>A0A7D9D2M5_9GAMM</name>
<gene>
    <name evidence="1" type="ORF">JTBM06_V1_260011</name>
</gene>
<reference evidence="1" key="1">
    <citation type="submission" date="2019-07" db="EMBL/GenBank/DDBJ databases">
        <authorList>
            <person name="Weber M."/>
            <person name="Kostadinov I."/>
            <person name="Kostadinov D I."/>
        </authorList>
    </citation>
    <scope>NUCLEOTIDE SEQUENCE</scope>
    <source>
        <strain evidence="1">Gfbio:sag-sample-m06:053724c1-46a9-4a36-b237-ea2bf867836b</strain>
    </source>
</reference>
<protein>
    <submittedName>
        <fullName evidence="1">Uncharacterized protein</fullName>
    </submittedName>
</protein>
<dbReference type="EMBL" id="LR633967">
    <property type="protein sequence ID" value="VUX56068.1"/>
    <property type="molecule type" value="Genomic_DNA"/>
</dbReference>
<proteinExistence type="predicted"/>
<evidence type="ECO:0000313" key="1">
    <source>
        <dbReference type="EMBL" id="VUX56068.1"/>
    </source>
</evidence>
<organism evidence="1">
    <name type="scientific">uncultured Woeseiaceae bacterium</name>
    <dbReference type="NCBI Taxonomy" id="1983305"/>
    <lineage>
        <taxon>Bacteria</taxon>
        <taxon>Pseudomonadati</taxon>
        <taxon>Pseudomonadota</taxon>
        <taxon>Gammaproteobacteria</taxon>
        <taxon>Woeseiales</taxon>
        <taxon>Woeseiaceae</taxon>
        <taxon>environmental samples</taxon>
    </lineage>
</organism>
<sequence>MNYQNRTNDGKRGNTGIVASIHRLEDGKIRLILDDVRQMPMLDASGWSHQRLYTSAEYDQKAFEELDLSKEELAKLAENLLRRGPGVT</sequence>
<accession>A0A7D9D2M5</accession>
<dbReference type="AlphaFoldDB" id="A0A7D9D2M5"/>